<protein>
    <submittedName>
        <fullName evidence="1">Uncharacterized protein</fullName>
    </submittedName>
</protein>
<evidence type="ECO:0000313" key="1">
    <source>
        <dbReference type="EMBL" id="WOK93532.1"/>
    </source>
</evidence>
<name>A0AAQ3Q2I8_9LILI</name>
<gene>
    <name evidence="1" type="ORF">Cni_G02232</name>
</gene>
<dbReference type="EMBL" id="CP136890">
    <property type="protein sequence ID" value="WOK93532.1"/>
    <property type="molecule type" value="Genomic_DNA"/>
</dbReference>
<sequence>MLLELVGDHRNVHMVEDDGDRKWSYFPKTEIEKAREGRLMEVVDERLEGRADEKQVTTMVHVALWCV</sequence>
<evidence type="ECO:0000313" key="2">
    <source>
        <dbReference type="Proteomes" id="UP001327560"/>
    </source>
</evidence>
<accession>A0AAQ3Q2I8</accession>
<proteinExistence type="predicted"/>
<dbReference type="AlphaFoldDB" id="A0AAQ3Q2I8"/>
<reference evidence="1 2" key="1">
    <citation type="submission" date="2023-10" db="EMBL/GenBank/DDBJ databases">
        <title>Chromosome-scale genome assembly provides insights into flower coloration mechanisms of Canna indica.</title>
        <authorList>
            <person name="Li C."/>
        </authorList>
    </citation>
    <scope>NUCLEOTIDE SEQUENCE [LARGE SCALE GENOMIC DNA]</scope>
    <source>
        <tissue evidence="1">Flower</tissue>
    </source>
</reference>
<keyword evidence="2" id="KW-1185">Reference proteome</keyword>
<dbReference type="Proteomes" id="UP001327560">
    <property type="component" value="Chromosome 1"/>
</dbReference>
<organism evidence="1 2">
    <name type="scientific">Canna indica</name>
    <name type="common">Indian-shot</name>
    <dbReference type="NCBI Taxonomy" id="4628"/>
    <lineage>
        <taxon>Eukaryota</taxon>
        <taxon>Viridiplantae</taxon>
        <taxon>Streptophyta</taxon>
        <taxon>Embryophyta</taxon>
        <taxon>Tracheophyta</taxon>
        <taxon>Spermatophyta</taxon>
        <taxon>Magnoliopsida</taxon>
        <taxon>Liliopsida</taxon>
        <taxon>Zingiberales</taxon>
        <taxon>Cannaceae</taxon>
        <taxon>Canna</taxon>
    </lineage>
</organism>